<evidence type="ECO:0000313" key="3">
    <source>
        <dbReference type="Proteomes" id="UP000188169"/>
    </source>
</evidence>
<evidence type="ECO:0000256" key="1">
    <source>
        <dbReference type="SAM" id="Phobius"/>
    </source>
</evidence>
<keyword evidence="1" id="KW-1133">Transmembrane helix</keyword>
<proteinExistence type="predicted"/>
<dbReference type="OrthoDB" id="7596241at2"/>
<dbReference type="AlphaFoldDB" id="A0A1R4EI34"/>
<reference evidence="3" key="1">
    <citation type="submission" date="2017-02" db="EMBL/GenBank/DDBJ databases">
        <authorList>
            <person name="Mornico D."/>
        </authorList>
    </citation>
    <scope>NUCLEOTIDE SEQUENCE [LARGE SCALE GENOMIC DNA]</scope>
</reference>
<accession>A0A1R4EI34</accession>
<keyword evidence="3" id="KW-1185">Reference proteome</keyword>
<dbReference type="EMBL" id="FUGD01000125">
    <property type="protein sequence ID" value="SJM38113.1"/>
    <property type="molecule type" value="Genomic_DNA"/>
</dbReference>
<keyword evidence="1" id="KW-0472">Membrane</keyword>
<sequence length="56" mass="6448">MQTQSQPVKRAEPVKRQWLSALVMSFIALPLIAILFVCAYGFIVWFGQMFFWGPPT</sequence>
<gene>
    <name evidence="2" type="ORF">A1019T_02103</name>
</gene>
<feature type="transmembrane region" description="Helical" evidence="1">
    <location>
        <begin position="21"/>
        <end position="46"/>
    </location>
</feature>
<name>A0A1R4EI34_9GAMM</name>
<organism evidence="2 3">
    <name type="scientific">Psychrobacter pasteurii</name>
    <dbReference type="NCBI Taxonomy" id="1945520"/>
    <lineage>
        <taxon>Bacteria</taxon>
        <taxon>Pseudomonadati</taxon>
        <taxon>Pseudomonadota</taxon>
        <taxon>Gammaproteobacteria</taxon>
        <taxon>Moraxellales</taxon>
        <taxon>Moraxellaceae</taxon>
        <taxon>Psychrobacter</taxon>
    </lineage>
</organism>
<dbReference type="Proteomes" id="UP000188169">
    <property type="component" value="Unassembled WGS sequence"/>
</dbReference>
<dbReference type="STRING" id="1945520.A1019T_02103"/>
<dbReference type="InterPro" id="IPR010649">
    <property type="entry name" value="NapE_TorE"/>
</dbReference>
<protein>
    <submittedName>
        <fullName evidence="2">Periplasmic nitrate reductase protein NapE</fullName>
    </submittedName>
</protein>
<dbReference type="Pfam" id="PF06796">
    <property type="entry name" value="NapE"/>
    <property type="match status" value="1"/>
</dbReference>
<dbReference type="RefSeq" id="WP_077449477.1">
    <property type="nucleotide sequence ID" value="NZ_FUGD01000125.1"/>
</dbReference>
<keyword evidence="1" id="KW-0812">Transmembrane</keyword>
<evidence type="ECO:0000313" key="2">
    <source>
        <dbReference type="EMBL" id="SJM38113.1"/>
    </source>
</evidence>